<dbReference type="Pfam" id="PF13588">
    <property type="entry name" value="HSDR_N_2"/>
    <property type="match status" value="1"/>
</dbReference>
<evidence type="ECO:0000313" key="2">
    <source>
        <dbReference type="EMBL" id="SEQ38283.1"/>
    </source>
</evidence>
<dbReference type="Proteomes" id="UP000198999">
    <property type="component" value="Unassembled WGS sequence"/>
</dbReference>
<protein>
    <submittedName>
        <fullName evidence="2">Type I restriction enzyme R protein N terminus (HSDR_N)</fullName>
    </submittedName>
</protein>
<dbReference type="EMBL" id="FOFN01000002">
    <property type="protein sequence ID" value="SEQ38283.1"/>
    <property type="molecule type" value="Genomic_DNA"/>
</dbReference>
<gene>
    <name evidence="2" type="ORF">SAMN05421824_1499</name>
</gene>
<accession>A0A1H9FLB4</accession>
<dbReference type="AlphaFoldDB" id="A0A1H9FLB4"/>
<proteinExistence type="predicted"/>
<reference evidence="2 3" key="1">
    <citation type="submission" date="2016-10" db="EMBL/GenBank/DDBJ databases">
        <authorList>
            <person name="de Groot N.N."/>
        </authorList>
    </citation>
    <scope>NUCLEOTIDE SEQUENCE [LARGE SCALE GENOMIC DNA]</scope>
    <source>
        <strain evidence="2 3">DSM 21035</strain>
    </source>
</reference>
<organism evidence="2 3">
    <name type="scientific">Hyunsoonleella jejuensis</name>
    <dbReference type="NCBI Taxonomy" id="419940"/>
    <lineage>
        <taxon>Bacteria</taxon>
        <taxon>Pseudomonadati</taxon>
        <taxon>Bacteroidota</taxon>
        <taxon>Flavobacteriia</taxon>
        <taxon>Flavobacteriales</taxon>
        <taxon>Flavobacteriaceae</taxon>
    </lineage>
</organism>
<name>A0A1H9FLB4_9FLAO</name>
<dbReference type="OrthoDB" id="9790377at2"/>
<sequence>MHKLNFPTYRFRFKSSENKVLIFDIIRKKFVVLQPEEWVRQNCIHYLLEDKGFPKSLINVEKELKINDLRKRYDIVVFKPDGDIYLIVECKAPQIDINQTVFDQIARYNLTLKADYLMVTNGLNHYYCQMNFEKELYQFLRDIPAYKR</sequence>
<dbReference type="RefSeq" id="WP_092578122.1">
    <property type="nucleotide sequence ID" value="NZ_FOFN01000002.1"/>
</dbReference>
<feature type="domain" description="Type I restriction enzyme R protein N-terminal" evidence="1">
    <location>
        <begin position="35"/>
        <end position="144"/>
    </location>
</feature>
<keyword evidence="3" id="KW-1185">Reference proteome</keyword>
<evidence type="ECO:0000259" key="1">
    <source>
        <dbReference type="Pfam" id="PF13588"/>
    </source>
</evidence>
<dbReference type="STRING" id="419940.SAMN05421824_1499"/>
<evidence type="ECO:0000313" key="3">
    <source>
        <dbReference type="Proteomes" id="UP000198999"/>
    </source>
</evidence>
<dbReference type="InterPro" id="IPR029464">
    <property type="entry name" value="HSDR_N"/>
</dbReference>